<evidence type="ECO:0000256" key="5">
    <source>
        <dbReference type="ARBA" id="ARBA00022741"/>
    </source>
</evidence>
<dbReference type="EMBL" id="JAYJLD010000010">
    <property type="protein sequence ID" value="MEB3101827.1"/>
    <property type="molecule type" value="Genomic_DNA"/>
</dbReference>
<evidence type="ECO:0000313" key="11">
    <source>
        <dbReference type="Proteomes" id="UP001310386"/>
    </source>
</evidence>
<dbReference type="PANTHER" id="PTHR43065:SF10">
    <property type="entry name" value="PEROXIDE STRESS-ACTIVATED HISTIDINE KINASE MAK3"/>
    <property type="match status" value="1"/>
</dbReference>
<keyword evidence="8" id="KW-0902">Two-component regulatory system</keyword>
<dbReference type="Gene3D" id="3.30.565.10">
    <property type="entry name" value="Histidine kinase-like ATPase, C-terminal domain"/>
    <property type="match status" value="1"/>
</dbReference>
<sequence>MQFSKPHISKLRIESLQVCLDKAKSIIQTEIERRGHSFHMEEKAGPLFVEMDPDKIVQVLVNLFKNAIEAMHEVGEIHISTYDIKDHAAIEVSDNGPGIPESIMDKLFNPFFTTKPSGTGLGLAISQKIVQDHGGRIGGSINEAGLSNFAFRTVSLRGYSKPLSGDSFVHYQ</sequence>
<evidence type="ECO:0000313" key="10">
    <source>
        <dbReference type="EMBL" id="MEB3101827.1"/>
    </source>
</evidence>
<keyword evidence="4" id="KW-0808">Transferase</keyword>
<dbReference type="PROSITE" id="PS50109">
    <property type="entry name" value="HIS_KIN"/>
    <property type="match status" value="1"/>
</dbReference>
<keyword evidence="3" id="KW-0597">Phosphoprotein</keyword>
<evidence type="ECO:0000256" key="1">
    <source>
        <dbReference type="ARBA" id="ARBA00000085"/>
    </source>
</evidence>
<dbReference type="Proteomes" id="UP001310386">
    <property type="component" value="Unassembled WGS sequence"/>
</dbReference>
<evidence type="ECO:0000256" key="2">
    <source>
        <dbReference type="ARBA" id="ARBA00012438"/>
    </source>
</evidence>
<keyword evidence="7 10" id="KW-0067">ATP-binding</keyword>
<name>A0ABU5ZHW9_9BACL</name>
<dbReference type="InterPro" id="IPR004358">
    <property type="entry name" value="Sig_transdc_His_kin-like_C"/>
</dbReference>
<dbReference type="SMART" id="SM00387">
    <property type="entry name" value="HATPase_c"/>
    <property type="match status" value="1"/>
</dbReference>
<dbReference type="InterPro" id="IPR005467">
    <property type="entry name" value="His_kinase_dom"/>
</dbReference>
<dbReference type="InterPro" id="IPR003594">
    <property type="entry name" value="HATPase_dom"/>
</dbReference>
<evidence type="ECO:0000256" key="7">
    <source>
        <dbReference type="ARBA" id="ARBA00022840"/>
    </source>
</evidence>
<protein>
    <recommendedName>
        <fullName evidence="2">histidine kinase</fullName>
        <ecNumber evidence="2">2.7.13.3</ecNumber>
    </recommendedName>
</protein>
<evidence type="ECO:0000256" key="8">
    <source>
        <dbReference type="ARBA" id="ARBA00023012"/>
    </source>
</evidence>
<dbReference type="SUPFAM" id="SSF55874">
    <property type="entry name" value="ATPase domain of HSP90 chaperone/DNA topoisomerase II/histidine kinase"/>
    <property type="match status" value="1"/>
</dbReference>
<comment type="caution">
    <text evidence="10">The sequence shown here is derived from an EMBL/GenBank/DDBJ whole genome shotgun (WGS) entry which is preliminary data.</text>
</comment>
<keyword evidence="5" id="KW-0547">Nucleotide-binding</keyword>
<keyword evidence="11" id="KW-1185">Reference proteome</keyword>
<dbReference type="GO" id="GO:0005524">
    <property type="term" value="F:ATP binding"/>
    <property type="evidence" value="ECO:0007669"/>
    <property type="project" value="UniProtKB-KW"/>
</dbReference>
<organism evidence="10 11">
    <name type="scientific">Ferviditalea candida</name>
    <dbReference type="NCBI Taxonomy" id="3108399"/>
    <lineage>
        <taxon>Bacteria</taxon>
        <taxon>Bacillati</taxon>
        <taxon>Bacillota</taxon>
        <taxon>Bacilli</taxon>
        <taxon>Bacillales</taxon>
        <taxon>Paenibacillaceae</taxon>
        <taxon>Ferviditalea</taxon>
    </lineage>
</organism>
<dbReference type="PANTHER" id="PTHR43065">
    <property type="entry name" value="SENSOR HISTIDINE KINASE"/>
    <property type="match status" value="1"/>
</dbReference>
<dbReference type="EC" id="2.7.13.3" evidence="2"/>
<proteinExistence type="predicted"/>
<evidence type="ECO:0000256" key="4">
    <source>
        <dbReference type="ARBA" id="ARBA00022679"/>
    </source>
</evidence>
<comment type="catalytic activity">
    <reaction evidence="1">
        <text>ATP + protein L-histidine = ADP + protein N-phospho-L-histidine.</text>
        <dbReference type="EC" id="2.7.13.3"/>
    </reaction>
</comment>
<gene>
    <name evidence="10" type="ORF">VF724_09135</name>
</gene>
<evidence type="ECO:0000259" key="9">
    <source>
        <dbReference type="PROSITE" id="PS50109"/>
    </source>
</evidence>
<dbReference type="RefSeq" id="WP_371753945.1">
    <property type="nucleotide sequence ID" value="NZ_JAYJLD010000010.1"/>
</dbReference>
<dbReference type="Pfam" id="PF02518">
    <property type="entry name" value="HATPase_c"/>
    <property type="match status" value="1"/>
</dbReference>
<reference evidence="10" key="1">
    <citation type="submission" date="2023-12" db="EMBL/GenBank/DDBJ databases">
        <title>Fervidustalea candida gen. nov., sp. nov., a novel member of the family Paenibacillaceae isolated from a geothermal area.</title>
        <authorList>
            <person name="Li W.-J."/>
            <person name="Jiao J.-Y."/>
            <person name="Chen Y."/>
        </authorList>
    </citation>
    <scope>NUCLEOTIDE SEQUENCE</scope>
    <source>
        <strain evidence="10">SYSU GA230002</strain>
    </source>
</reference>
<keyword evidence="6" id="KW-0418">Kinase</keyword>
<accession>A0ABU5ZHW9</accession>
<dbReference type="InterPro" id="IPR036890">
    <property type="entry name" value="HATPase_C_sf"/>
</dbReference>
<evidence type="ECO:0000256" key="6">
    <source>
        <dbReference type="ARBA" id="ARBA00022777"/>
    </source>
</evidence>
<dbReference type="PRINTS" id="PR00344">
    <property type="entry name" value="BCTRLSENSOR"/>
</dbReference>
<evidence type="ECO:0000256" key="3">
    <source>
        <dbReference type="ARBA" id="ARBA00022553"/>
    </source>
</evidence>
<feature type="domain" description="Histidine kinase" evidence="9">
    <location>
        <begin position="1"/>
        <end position="137"/>
    </location>
</feature>